<comment type="caution">
    <text evidence="2">The sequence shown here is derived from an EMBL/GenBank/DDBJ whole genome shotgun (WGS) entry which is preliminary data.</text>
</comment>
<evidence type="ECO:0000256" key="1">
    <source>
        <dbReference type="SAM" id="MobiDB-lite"/>
    </source>
</evidence>
<organism evidence="2 3">
    <name type="scientific">Craurococcus roseus</name>
    <dbReference type="NCBI Taxonomy" id="77585"/>
    <lineage>
        <taxon>Bacteria</taxon>
        <taxon>Pseudomonadati</taxon>
        <taxon>Pseudomonadota</taxon>
        <taxon>Alphaproteobacteria</taxon>
        <taxon>Acetobacterales</taxon>
        <taxon>Acetobacteraceae</taxon>
        <taxon>Craurococcus</taxon>
    </lineage>
</organism>
<name>A0ABN1FS20_9PROT</name>
<feature type="compositionally biased region" description="Low complexity" evidence="1">
    <location>
        <begin position="24"/>
        <end position="36"/>
    </location>
</feature>
<feature type="region of interest" description="Disordered" evidence="1">
    <location>
        <begin position="24"/>
        <end position="69"/>
    </location>
</feature>
<proteinExistence type="predicted"/>
<protein>
    <submittedName>
        <fullName evidence="2">Uncharacterized protein</fullName>
    </submittedName>
</protein>
<dbReference type="Proteomes" id="UP001501588">
    <property type="component" value="Unassembled WGS sequence"/>
</dbReference>
<feature type="compositionally biased region" description="Gly residues" evidence="1">
    <location>
        <begin position="50"/>
        <end position="69"/>
    </location>
</feature>
<gene>
    <name evidence="2" type="ORF">GCM10009416_38400</name>
</gene>
<sequence length="69" mass="6144">MVLCLAACARHGAPGSGILGAPRAPTAASPTGSAPGVATGGGVPLPFRPGGSGGVGGGNQPGIGAIGGR</sequence>
<keyword evidence="3" id="KW-1185">Reference proteome</keyword>
<reference evidence="2 3" key="1">
    <citation type="journal article" date="2019" name="Int. J. Syst. Evol. Microbiol.">
        <title>The Global Catalogue of Microorganisms (GCM) 10K type strain sequencing project: providing services to taxonomists for standard genome sequencing and annotation.</title>
        <authorList>
            <consortium name="The Broad Institute Genomics Platform"/>
            <consortium name="The Broad Institute Genome Sequencing Center for Infectious Disease"/>
            <person name="Wu L."/>
            <person name="Ma J."/>
        </authorList>
    </citation>
    <scope>NUCLEOTIDE SEQUENCE [LARGE SCALE GENOMIC DNA]</scope>
    <source>
        <strain evidence="2 3">JCM 9933</strain>
    </source>
</reference>
<dbReference type="EMBL" id="BAAAFZ010000061">
    <property type="protein sequence ID" value="GAA0596360.1"/>
    <property type="molecule type" value="Genomic_DNA"/>
</dbReference>
<evidence type="ECO:0000313" key="3">
    <source>
        <dbReference type="Proteomes" id="UP001501588"/>
    </source>
</evidence>
<evidence type="ECO:0000313" key="2">
    <source>
        <dbReference type="EMBL" id="GAA0596360.1"/>
    </source>
</evidence>
<accession>A0ABN1FS20</accession>